<organism evidence="2 3">
    <name type="scientific">Neurospora tetraspora</name>
    <dbReference type="NCBI Taxonomy" id="94610"/>
    <lineage>
        <taxon>Eukaryota</taxon>
        <taxon>Fungi</taxon>
        <taxon>Dikarya</taxon>
        <taxon>Ascomycota</taxon>
        <taxon>Pezizomycotina</taxon>
        <taxon>Sordariomycetes</taxon>
        <taxon>Sordariomycetidae</taxon>
        <taxon>Sordariales</taxon>
        <taxon>Sordariaceae</taxon>
        <taxon>Neurospora</taxon>
    </lineage>
</organism>
<dbReference type="RefSeq" id="XP_062681502.1">
    <property type="nucleotide sequence ID" value="XM_062821604.1"/>
</dbReference>
<proteinExistence type="predicted"/>
<keyword evidence="3" id="KW-1185">Reference proteome</keyword>
<sequence length="170" mass="18966">MAISQRLLAVLKQAEFEERAKGGVVVRIHSRHVSAHELKETLKTMFPHSNYTIQLRRDRYSITFPEHRKCDLDQVLFGSKPSGQQPKLPITAPTSTPLLAIESKPVIEFRTTLRSSNTGAGPIIGPQETLKAIPHGPKSTQREGILIRTRCLLLDIAKCARNAVMNVVRP</sequence>
<dbReference type="Proteomes" id="UP001278500">
    <property type="component" value="Unassembled WGS sequence"/>
</dbReference>
<comment type="caution">
    <text evidence="2">The sequence shown here is derived from an EMBL/GenBank/DDBJ whole genome shotgun (WGS) entry which is preliminary data.</text>
</comment>
<evidence type="ECO:0000313" key="2">
    <source>
        <dbReference type="EMBL" id="KAK3344889.1"/>
    </source>
</evidence>
<evidence type="ECO:0000256" key="1">
    <source>
        <dbReference type="SAM" id="MobiDB-lite"/>
    </source>
</evidence>
<dbReference type="AlphaFoldDB" id="A0AAE0JFU4"/>
<dbReference type="EMBL" id="JAUEPP010000004">
    <property type="protein sequence ID" value="KAK3344889.1"/>
    <property type="molecule type" value="Genomic_DNA"/>
</dbReference>
<accession>A0AAE0JFU4</accession>
<name>A0AAE0JFU4_9PEZI</name>
<feature type="region of interest" description="Disordered" evidence="1">
    <location>
        <begin position="117"/>
        <end position="138"/>
    </location>
</feature>
<gene>
    <name evidence="2" type="ORF">B0H65DRAFT_188343</name>
</gene>
<dbReference type="GeneID" id="87858758"/>
<protein>
    <submittedName>
        <fullName evidence="2">Uncharacterized protein</fullName>
    </submittedName>
</protein>
<evidence type="ECO:0000313" key="3">
    <source>
        <dbReference type="Proteomes" id="UP001278500"/>
    </source>
</evidence>
<reference evidence="2" key="2">
    <citation type="submission" date="2023-06" db="EMBL/GenBank/DDBJ databases">
        <authorList>
            <consortium name="Lawrence Berkeley National Laboratory"/>
            <person name="Haridas S."/>
            <person name="Hensen N."/>
            <person name="Bonometti L."/>
            <person name="Westerberg I."/>
            <person name="Brannstrom I.O."/>
            <person name="Guillou S."/>
            <person name="Cros-Aarteil S."/>
            <person name="Calhoun S."/>
            <person name="Kuo A."/>
            <person name="Mondo S."/>
            <person name="Pangilinan J."/>
            <person name="Riley R."/>
            <person name="Labutti K."/>
            <person name="Andreopoulos B."/>
            <person name="Lipzen A."/>
            <person name="Chen C."/>
            <person name="Yanf M."/>
            <person name="Daum C."/>
            <person name="Ng V."/>
            <person name="Clum A."/>
            <person name="Steindorff A."/>
            <person name="Ohm R."/>
            <person name="Martin F."/>
            <person name="Silar P."/>
            <person name="Natvig D."/>
            <person name="Lalanne C."/>
            <person name="Gautier V."/>
            <person name="Ament-Velasquez S.L."/>
            <person name="Kruys A."/>
            <person name="Hutchinson M.I."/>
            <person name="Powell A.J."/>
            <person name="Barry K."/>
            <person name="Miller A.N."/>
            <person name="Grigoriev I.V."/>
            <person name="Debuchy R."/>
            <person name="Gladieux P."/>
            <person name="Thoren M.H."/>
            <person name="Johannesson H."/>
        </authorList>
    </citation>
    <scope>NUCLEOTIDE SEQUENCE</scope>
    <source>
        <strain evidence="2">CBS 560.94</strain>
    </source>
</reference>
<reference evidence="2" key="1">
    <citation type="journal article" date="2023" name="Mol. Phylogenet. Evol.">
        <title>Genome-scale phylogeny and comparative genomics of the fungal order Sordariales.</title>
        <authorList>
            <person name="Hensen N."/>
            <person name="Bonometti L."/>
            <person name="Westerberg I."/>
            <person name="Brannstrom I.O."/>
            <person name="Guillou S."/>
            <person name="Cros-Aarteil S."/>
            <person name="Calhoun S."/>
            <person name="Haridas S."/>
            <person name="Kuo A."/>
            <person name="Mondo S."/>
            <person name="Pangilinan J."/>
            <person name="Riley R."/>
            <person name="LaButti K."/>
            <person name="Andreopoulos B."/>
            <person name="Lipzen A."/>
            <person name="Chen C."/>
            <person name="Yan M."/>
            <person name="Daum C."/>
            <person name="Ng V."/>
            <person name="Clum A."/>
            <person name="Steindorff A."/>
            <person name="Ohm R.A."/>
            <person name="Martin F."/>
            <person name="Silar P."/>
            <person name="Natvig D.O."/>
            <person name="Lalanne C."/>
            <person name="Gautier V."/>
            <person name="Ament-Velasquez S.L."/>
            <person name="Kruys A."/>
            <person name="Hutchinson M.I."/>
            <person name="Powell A.J."/>
            <person name="Barry K."/>
            <person name="Miller A.N."/>
            <person name="Grigoriev I.V."/>
            <person name="Debuchy R."/>
            <person name="Gladieux P."/>
            <person name="Hiltunen Thoren M."/>
            <person name="Johannesson H."/>
        </authorList>
    </citation>
    <scope>NUCLEOTIDE SEQUENCE</scope>
    <source>
        <strain evidence="2">CBS 560.94</strain>
    </source>
</reference>